<keyword evidence="3" id="KW-0520">NAD</keyword>
<gene>
    <name evidence="7" type="ORF">UFOPK2958_00843</name>
</gene>
<evidence type="ECO:0000256" key="2">
    <source>
        <dbReference type="ARBA" id="ARBA00007637"/>
    </source>
</evidence>
<dbReference type="EMBL" id="CAFAAB010000087">
    <property type="protein sequence ID" value="CAB4786153.1"/>
    <property type="molecule type" value="Genomic_DNA"/>
</dbReference>
<dbReference type="InterPro" id="IPR005886">
    <property type="entry name" value="UDP_G4E"/>
</dbReference>
<evidence type="ECO:0000313" key="7">
    <source>
        <dbReference type="EMBL" id="CAB4786153.1"/>
    </source>
</evidence>
<dbReference type="InterPro" id="IPR036291">
    <property type="entry name" value="NAD(P)-bd_dom_sf"/>
</dbReference>
<dbReference type="Gene3D" id="3.90.25.10">
    <property type="entry name" value="UDP-galactose 4-epimerase, domain 1"/>
    <property type="match status" value="1"/>
</dbReference>
<protein>
    <submittedName>
        <fullName evidence="7">Unannotated protein</fullName>
    </submittedName>
</protein>
<dbReference type="Pfam" id="PF01370">
    <property type="entry name" value="Epimerase"/>
    <property type="match status" value="1"/>
</dbReference>
<reference evidence="7" key="1">
    <citation type="submission" date="2020-05" db="EMBL/GenBank/DDBJ databases">
        <authorList>
            <person name="Chiriac C."/>
            <person name="Salcher M."/>
            <person name="Ghai R."/>
            <person name="Kavagutti S V."/>
        </authorList>
    </citation>
    <scope>NUCLEOTIDE SEQUENCE</scope>
</reference>
<dbReference type="Gene3D" id="3.40.50.720">
    <property type="entry name" value="NAD(P)-binding Rossmann-like Domain"/>
    <property type="match status" value="1"/>
</dbReference>
<dbReference type="SUPFAM" id="SSF51735">
    <property type="entry name" value="NAD(P)-binding Rossmann-fold domains"/>
    <property type="match status" value="1"/>
</dbReference>
<keyword evidence="5" id="KW-0119">Carbohydrate metabolism</keyword>
<dbReference type="GO" id="GO:0003978">
    <property type="term" value="F:UDP-glucose 4-epimerase activity"/>
    <property type="evidence" value="ECO:0007669"/>
    <property type="project" value="InterPro"/>
</dbReference>
<name>A0A6J6WSI3_9ZZZZ</name>
<sequence length="317" mass="34733">MRVLVTGVAGFIGSNTAELLLEAGHEVVGIDNHSSSLPDNVPAGIEFHEGRSGDQDLIRSLGDLDACIHFAAHIEAGESMHVPEKFFRNNVAESLQLLEVLVEQHVAKFVFSSTATVYGPEVTLPIDETHHVEPQNPYGQSKYMVEQALDWLARQGRINVARLRYFNAAGGTLSHPELHTPETHLIPILLAAAAGDREFVSLYGTDYDTPDGTCIRDYVHVKDLAAAHILALDVLNRESNLVLNLGTGTGYSNLQMIEAVERVTGQTLDVRRTDRRPGDLAASVACNDKAKAVLGWELRYSDLDTLISDAWASYRTH</sequence>
<comment type="cofactor">
    <cofactor evidence="1">
        <name>NAD(+)</name>
        <dbReference type="ChEBI" id="CHEBI:57540"/>
    </cofactor>
</comment>
<organism evidence="7">
    <name type="scientific">freshwater metagenome</name>
    <dbReference type="NCBI Taxonomy" id="449393"/>
    <lineage>
        <taxon>unclassified sequences</taxon>
        <taxon>metagenomes</taxon>
        <taxon>ecological metagenomes</taxon>
    </lineage>
</organism>
<evidence type="ECO:0000256" key="3">
    <source>
        <dbReference type="ARBA" id="ARBA00023027"/>
    </source>
</evidence>
<evidence type="ECO:0000256" key="1">
    <source>
        <dbReference type="ARBA" id="ARBA00001911"/>
    </source>
</evidence>
<evidence type="ECO:0000259" key="6">
    <source>
        <dbReference type="Pfam" id="PF01370"/>
    </source>
</evidence>
<accession>A0A6J6WSI3</accession>
<proteinExistence type="inferred from homology"/>
<dbReference type="InterPro" id="IPR001509">
    <property type="entry name" value="Epimerase_deHydtase"/>
</dbReference>
<keyword evidence="4" id="KW-0413">Isomerase</keyword>
<evidence type="ECO:0000256" key="4">
    <source>
        <dbReference type="ARBA" id="ARBA00023235"/>
    </source>
</evidence>
<feature type="domain" description="NAD-dependent epimerase/dehydratase" evidence="6">
    <location>
        <begin position="3"/>
        <end position="246"/>
    </location>
</feature>
<evidence type="ECO:0000256" key="5">
    <source>
        <dbReference type="ARBA" id="ARBA00023277"/>
    </source>
</evidence>
<dbReference type="PANTHER" id="PTHR43725">
    <property type="entry name" value="UDP-GLUCOSE 4-EPIMERASE"/>
    <property type="match status" value="1"/>
</dbReference>
<comment type="similarity">
    <text evidence="2">Belongs to the NAD(P)-dependent epimerase/dehydratase family.</text>
</comment>
<dbReference type="AlphaFoldDB" id="A0A6J6WSI3"/>
<dbReference type="PANTHER" id="PTHR43725:SF53">
    <property type="entry name" value="UDP-ARABINOSE 4-EPIMERASE 1"/>
    <property type="match status" value="1"/>
</dbReference>
<dbReference type="NCBIfam" id="TIGR01179">
    <property type="entry name" value="galE"/>
    <property type="match status" value="1"/>
</dbReference>
<dbReference type="GO" id="GO:0033499">
    <property type="term" value="P:galactose catabolic process via UDP-galactose, Leloir pathway"/>
    <property type="evidence" value="ECO:0007669"/>
    <property type="project" value="TreeGrafter"/>
</dbReference>